<dbReference type="Proteomes" id="UP000194127">
    <property type="component" value="Unassembled WGS sequence"/>
</dbReference>
<keyword evidence="3" id="KW-0067">ATP-binding</keyword>
<evidence type="ECO:0000313" key="5">
    <source>
        <dbReference type="EMBL" id="OSX65623.1"/>
    </source>
</evidence>
<dbReference type="GO" id="GO:0008094">
    <property type="term" value="F:ATP-dependent activity, acting on DNA"/>
    <property type="evidence" value="ECO:0007669"/>
    <property type="project" value="TreeGrafter"/>
</dbReference>
<accession>A0A1X6NB72</accession>
<dbReference type="CDD" id="cd18793">
    <property type="entry name" value="SF2_C_SNF"/>
    <property type="match status" value="1"/>
</dbReference>
<dbReference type="STRING" id="670580.A0A1X6NB72"/>
<gene>
    <name evidence="5" type="ORF">POSPLADRAFT_1044969</name>
</gene>
<dbReference type="Gene3D" id="3.40.50.300">
    <property type="entry name" value="P-loop containing nucleotide triphosphate hydrolases"/>
    <property type="match status" value="1"/>
</dbReference>
<evidence type="ECO:0000256" key="3">
    <source>
        <dbReference type="ARBA" id="ARBA00022840"/>
    </source>
</evidence>
<proteinExistence type="predicted"/>
<evidence type="ECO:0000256" key="2">
    <source>
        <dbReference type="ARBA" id="ARBA00022801"/>
    </source>
</evidence>
<dbReference type="GO" id="GO:0005524">
    <property type="term" value="F:ATP binding"/>
    <property type="evidence" value="ECO:0007669"/>
    <property type="project" value="UniProtKB-KW"/>
</dbReference>
<name>A0A1X6NB72_9APHY</name>
<dbReference type="EMBL" id="KZ110593">
    <property type="protein sequence ID" value="OSX65623.1"/>
    <property type="molecule type" value="Genomic_DNA"/>
</dbReference>
<dbReference type="Gene3D" id="3.40.50.10810">
    <property type="entry name" value="Tandem AAA-ATPase domain"/>
    <property type="match status" value="1"/>
</dbReference>
<keyword evidence="2" id="KW-0378">Hydrolase</keyword>
<dbReference type="OrthoDB" id="2801544at2759"/>
<dbReference type="GO" id="GO:0006281">
    <property type="term" value="P:DNA repair"/>
    <property type="evidence" value="ECO:0007669"/>
    <property type="project" value="TreeGrafter"/>
</dbReference>
<feature type="domain" description="SNF2 N-terminal" evidence="4">
    <location>
        <begin position="58"/>
        <end position="368"/>
    </location>
</feature>
<dbReference type="InterPro" id="IPR038718">
    <property type="entry name" value="SNF2-like_sf"/>
</dbReference>
<dbReference type="SUPFAM" id="SSF52540">
    <property type="entry name" value="P-loop containing nucleoside triphosphate hydrolases"/>
    <property type="match status" value="2"/>
</dbReference>
<dbReference type="PANTHER" id="PTHR45626">
    <property type="entry name" value="TRANSCRIPTION TERMINATION FACTOR 2-RELATED"/>
    <property type="match status" value="1"/>
</dbReference>
<keyword evidence="6" id="KW-1185">Reference proteome</keyword>
<dbReference type="InterPro" id="IPR000330">
    <property type="entry name" value="SNF2_N"/>
</dbReference>
<reference evidence="5 6" key="1">
    <citation type="submission" date="2017-04" db="EMBL/GenBank/DDBJ databases">
        <title>Genome Sequence of the Model Brown-Rot Fungus Postia placenta SB12.</title>
        <authorList>
            <consortium name="DOE Joint Genome Institute"/>
            <person name="Gaskell J."/>
            <person name="Kersten P."/>
            <person name="Larrondo L.F."/>
            <person name="Canessa P."/>
            <person name="Martinez D."/>
            <person name="Hibbett D."/>
            <person name="Schmoll M."/>
            <person name="Kubicek C.P."/>
            <person name="Martinez A.T."/>
            <person name="Yadav J."/>
            <person name="Master E."/>
            <person name="Magnuson J.K."/>
            <person name="James T."/>
            <person name="Yaver D."/>
            <person name="Berka R."/>
            <person name="Labutti K."/>
            <person name="Lipzen A."/>
            <person name="Aerts A."/>
            <person name="Barry K."/>
            <person name="Henrissat B."/>
            <person name="Blanchette R."/>
            <person name="Grigoriev I."/>
            <person name="Cullen D."/>
        </authorList>
    </citation>
    <scope>NUCLEOTIDE SEQUENCE [LARGE SCALE GENOMIC DNA]</scope>
    <source>
        <strain evidence="5 6">MAD-698-R-SB12</strain>
    </source>
</reference>
<dbReference type="PANTHER" id="PTHR45626:SF51">
    <property type="entry name" value="SNF2-RELATED DOMAIN-CONTAINING PROTEIN"/>
    <property type="match status" value="1"/>
</dbReference>
<evidence type="ECO:0000259" key="4">
    <source>
        <dbReference type="Pfam" id="PF00176"/>
    </source>
</evidence>
<sequence>MSSIRTGILLNSQDIPLSMGHFDNRTMSEIYSDLPSPKCSEGYTIYHIQGMRSSLYNYQQESVSAMLARELSPTSVNDPLYISIKGVDGTAFYLQPSTMELRRECPQVIQSRGGILCEELGTGKTVMMLSLILATLDQLPQPEESIFDLHPIMTPLSFRHFSTAECNTARERLSHGSLSRQRKSMSERRETLRVPSLVEILLHHCRAYPEKLDLHMYQEDLEQRNLWEPLRLCTPFYHQYDLAMPELVHTRRNYTDPGPRKMYLSSATIVVVPVNLFQQWRNEIMKHCYDTLRVLEIKTDTVFPRAVDLASDYDTGSTNVTPLLQVRWKRLVIDEGHISASIVTNLTPFAKMLSVERKWIITGTPTTNLLGLQFGTSSEVQYPGPPRTEGSPASDYIGSAEAIELNAVARKWTPDDREDLRKLSNMIIHFLEVPQFATGTKTAFDEAVIQPLMGDPRPRPGAIEVLEQVMSSVMIRHRIADVEEDVLLPLMHQETILLDLDQYAVKSYNALQASIVINAVDSERTDQDYLFHPSLRVMFWHVDDEKRYNVDEMVKSSNEFLQNARRRNVSPQDLLLLEQAIAHVKSAGNDLLWRAMQSNAFVFHRIHDVSSGVYEAWSPLPIRVSHGCVHVLTSERLIKLRSFVMQHPLASISQITAAGLDFEREAELRRYERERTRRDARGQSNTFRKEREVARQIVAPEKREEVQREFVAAQKRLLAHFQDEEQEPFAEVHPQPVTPSWLLSQSPLAGIRMGNSTSSKLDFILNEVLQHSPTEKFLIFSSSPLTLGFVAEGLELVQVKFIQYTTAVKPKLREQLVTTFETSDLYRVFLMELKHGARGLYVFALICSSQTADLIRLDTRNLVSASRVIFCEPVWQADVEIQAIKTRPVTVQTLAIRSTWEEMVVSRREALKSKGKSIKQTRLTDDRSIRDFIANPTFLQENAATRLEFSLPLFQLKQNQNEDKEPNDALAIEVREDSPLKKRRLVRFADA</sequence>
<dbReference type="GO" id="GO:0005634">
    <property type="term" value="C:nucleus"/>
    <property type="evidence" value="ECO:0007669"/>
    <property type="project" value="TreeGrafter"/>
</dbReference>
<evidence type="ECO:0000256" key="1">
    <source>
        <dbReference type="ARBA" id="ARBA00022741"/>
    </source>
</evidence>
<dbReference type="InterPro" id="IPR049730">
    <property type="entry name" value="SNF2/RAD54-like_C"/>
</dbReference>
<protein>
    <recommendedName>
        <fullName evidence="4">SNF2 N-terminal domain-containing protein</fullName>
    </recommendedName>
</protein>
<keyword evidence="1" id="KW-0547">Nucleotide-binding</keyword>
<dbReference type="GO" id="GO:0016787">
    <property type="term" value="F:hydrolase activity"/>
    <property type="evidence" value="ECO:0007669"/>
    <property type="project" value="UniProtKB-KW"/>
</dbReference>
<dbReference type="GeneID" id="36323596"/>
<dbReference type="AlphaFoldDB" id="A0A1X6NB72"/>
<dbReference type="InterPro" id="IPR050628">
    <property type="entry name" value="SNF2_RAD54_helicase_TF"/>
</dbReference>
<dbReference type="Pfam" id="PF00176">
    <property type="entry name" value="SNF2-rel_dom"/>
    <property type="match status" value="1"/>
</dbReference>
<dbReference type="InterPro" id="IPR027417">
    <property type="entry name" value="P-loop_NTPase"/>
</dbReference>
<evidence type="ECO:0000313" key="6">
    <source>
        <dbReference type="Proteomes" id="UP000194127"/>
    </source>
</evidence>
<organism evidence="5 6">
    <name type="scientific">Postia placenta MAD-698-R-SB12</name>
    <dbReference type="NCBI Taxonomy" id="670580"/>
    <lineage>
        <taxon>Eukaryota</taxon>
        <taxon>Fungi</taxon>
        <taxon>Dikarya</taxon>
        <taxon>Basidiomycota</taxon>
        <taxon>Agaricomycotina</taxon>
        <taxon>Agaricomycetes</taxon>
        <taxon>Polyporales</taxon>
        <taxon>Adustoporiaceae</taxon>
        <taxon>Rhodonia</taxon>
    </lineage>
</organism>
<dbReference type="RefSeq" id="XP_024342417.1">
    <property type="nucleotide sequence ID" value="XM_024478646.1"/>
</dbReference>